<dbReference type="GO" id="GO:0016787">
    <property type="term" value="F:hydrolase activity"/>
    <property type="evidence" value="ECO:0007669"/>
    <property type="project" value="UniProtKB-KW"/>
</dbReference>
<accession>A0ABP6GA18</accession>
<dbReference type="CDD" id="cd03673">
    <property type="entry name" value="NUDIX_Ap6A_hydrolase"/>
    <property type="match status" value="1"/>
</dbReference>
<proteinExistence type="predicted"/>
<dbReference type="SUPFAM" id="SSF53254">
    <property type="entry name" value="Phosphoglycerate mutase-like"/>
    <property type="match status" value="1"/>
</dbReference>
<gene>
    <name evidence="3" type="ORF">GCM10010439_00210</name>
</gene>
<dbReference type="InterPro" id="IPR000086">
    <property type="entry name" value="NUDIX_hydrolase_dom"/>
</dbReference>
<dbReference type="InterPro" id="IPR013078">
    <property type="entry name" value="His_Pase_superF_clade-1"/>
</dbReference>
<dbReference type="RefSeq" id="WP_344447944.1">
    <property type="nucleotide sequence ID" value="NZ_BAAATZ010000001.1"/>
</dbReference>
<dbReference type="PROSITE" id="PS00893">
    <property type="entry name" value="NUDIX_BOX"/>
    <property type="match status" value="1"/>
</dbReference>
<dbReference type="Proteomes" id="UP001501842">
    <property type="component" value="Unassembled WGS sequence"/>
</dbReference>
<dbReference type="PANTHER" id="PTHR21340:SF0">
    <property type="entry name" value="BIS(5'-NUCLEOSYL)-TETRAPHOSPHATASE [ASYMMETRICAL]"/>
    <property type="match status" value="1"/>
</dbReference>
<evidence type="ECO:0000313" key="3">
    <source>
        <dbReference type="EMBL" id="GAA2718031.1"/>
    </source>
</evidence>
<dbReference type="Gene3D" id="3.90.79.10">
    <property type="entry name" value="Nucleoside Triphosphate Pyrophosphohydrolase"/>
    <property type="match status" value="1"/>
</dbReference>
<dbReference type="Gene3D" id="3.40.50.1240">
    <property type="entry name" value="Phosphoglycerate mutase-like"/>
    <property type="match status" value="1"/>
</dbReference>
<dbReference type="SMART" id="SM00855">
    <property type="entry name" value="PGAM"/>
    <property type="match status" value="1"/>
</dbReference>
<evidence type="ECO:0000256" key="1">
    <source>
        <dbReference type="ARBA" id="ARBA00022801"/>
    </source>
</evidence>
<dbReference type="PANTHER" id="PTHR21340">
    <property type="entry name" value="DIADENOSINE 5,5-P1,P4-TETRAPHOSPHATE PYROPHOSPHOHYDROLASE MUTT"/>
    <property type="match status" value="1"/>
</dbReference>
<keyword evidence="1 3" id="KW-0378">Hydrolase</keyword>
<name>A0ABP6GA18_9ACTN</name>
<comment type="caution">
    <text evidence="3">The sequence shown here is derived from an EMBL/GenBank/DDBJ whole genome shotgun (WGS) entry which is preliminary data.</text>
</comment>
<dbReference type="SUPFAM" id="SSF55811">
    <property type="entry name" value="Nudix"/>
    <property type="match status" value="1"/>
</dbReference>
<feature type="domain" description="Nudix hydrolase" evidence="2">
    <location>
        <begin position="5"/>
        <end position="131"/>
    </location>
</feature>
<keyword evidence="4" id="KW-1185">Reference proteome</keyword>
<dbReference type="InterPro" id="IPR015797">
    <property type="entry name" value="NUDIX_hydrolase-like_dom_sf"/>
</dbReference>
<dbReference type="EMBL" id="BAAATZ010000001">
    <property type="protein sequence ID" value="GAA2718031.1"/>
    <property type="molecule type" value="Genomic_DNA"/>
</dbReference>
<evidence type="ECO:0000313" key="4">
    <source>
        <dbReference type="Proteomes" id="UP001501842"/>
    </source>
</evidence>
<dbReference type="CDD" id="cd07040">
    <property type="entry name" value="HP"/>
    <property type="match status" value="1"/>
</dbReference>
<dbReference type="InterPro" id="IPR029033">
    <property type="entry name" value="His_PPase_superfam"/>
</dbReference>
<dbReference type="InterPro" id="IPR020084">
    <property type="entry name" value="NUDIX_hydrolase_CS"/>
</dbReference>
<evidence type="ECO:0000259" key="2">
    <source>
        <dbReference type="PROSITE" id="PS51462"/>
    </source>
</evidence>
<organism evidence="3 4">
    <name type="scientific">Actinocorallia aurantiaca</name>
    <dbReference type="NCBI Taxonomy" id="46204"/>
    <lineage>
        <taxon>Bacteria</taxon>
        <taxon>Bacillati</taxon>
        <taxon>Actinomycetota</taxon>
        <taxon>Actinomycetes</taxon>
        <taxon>Streptosporangiales</taxon>
        <taxon>Thermomonosporaceae</taxon>
        <taxon>Actinocorallia</taxon>
    </lineage>
</organism>
<protein>
    <submittedName>
        <fullName evidence="3">NUDIX hydrolase</fullName>
    </submittedName>
</protein>
<dbReference type="PROSITE" id="PS51462">
    <property type="entry name" value="NUDIX"/>
    <property type="match status" value="1"/>
</dbReference>
<reference evidence="4" key="1">
    <citation type="journal article" date="2019" name="Int. J. Syst. Evol. Microbiol.">
        <title>The Global Catalogue of Microorganisms (GCM) 10K type strain sequencing project: providing services to taxonomists for standard genome sequencing and annotation.</title>
        <authorList>
            <consortium name="The Broad Institute Genomics Platform"/>
            <consortium name="The Broad Institute Genome Sequencing Center for Infectious Disease"/>
            <person name="Wu L."/>
            <person name="Ma J."/>
        </authorList>
    </citation>
    <scope>NUCLEOTIDE SEQUENCE [LARGE SCALE GENOMIC DNA]</scope>
    <source>
        <strain evidence="4">JCM 8201</strain>
    </source>
</reference>
<dbReference type="Pfam" id="PF00293">
    <property type="entry name" value="NUDIX"/>
    <property type="match status" value="1"/>
</dbReference>
<dbReference type="InterPro" id="IPR051325">
    <property type="entry name" value="Nudix_hydrolase_domain"/>
</dbReference>
<sequence>MAADPEIRAAGAVLGRWNGAVREVALVHRPRYDDWSLPKGKPDPGEHPLRTAVREVTEETGSVPRLGPRLPTVSYLTARGPKRVDYWAAEVAEEGPFRPDDEVDALEWTPVPEAFGMLSHPPDAEVLRAYAALPARTRPVIVLRHASAGEKKDWRDRDLVRPLDDRGRRESAELAPLLRAYAPRRVISSATARCVESLLDYASALDVAFAAEQDFTLDSTTPERAAARFRELLGSRGSDGILVCTHGELIPVLAREACPGEGLPEDPSLRKASFWVFHQPGQDGGAPVSVERHAVREPFGA</sequence>